<dbReference type="PANTHER" id="PTHR33053:SF9">
    <property type="entry name" value="AGAP000105-PA"/>
    <property type="match status" value="1"/>
</dbReference>
<protein>
    <submittedName>
        <fullName evidence="1">Uncharacterized protein</fullName>
    </submittedName>
</protein>
<dbReference type="VEuPathDB" id="VectorBase:AATE013719"/>
<sequence>MQVFVDGLPLHKSGQNQLWPILVKIEELPDAPVMVAGVFCGQTKPQHVEDFLRPFVNEMNELRQVSLYCRVPVMSDIGRTLRFISTLSCGTLDNTTAKRVWGAMSITSSM</sequence>
<reference evidence="1" key="1">
    <citation type="submission" date="2022-08" db="UniProtKB">
        <authorList>
            <consortium name="EnsemblMetazoa"/>
        </authorList>
    </citation>
    <scope>IDENTIFICATION</scope>
    <source>
        <strain evidence="1">EBRO</strain>
    </source>
</reference>
<organism evidence="1">
    <name type="scientific">Anopheles atroparvus</name>
    <name type="common">European mosquito</name>
    <dbReference type="NCBI Taxonomy" id="41427"/>
    <lineage>
        <taxon>Eukaryota</taxon>
        <taxon>Metazoa</taxon>
        <taxon>Ecdysozoa</taxon>
        <taxon>Arthropoda</taxon>
        <taxon>Hexapoda</taxon>
        <taxon>Insecta</taxon>
        <taxon>Pterygota</taxon>
        <taxon>Neoptera</taxon>
        <taxon>Endopterygota</taxon>
        <taxon>Diptera</taxon>
        <taxon>Nematocera</taxon>
        <taxon>Culicoidea</taxon>
        <taxon>Culicidae</taxon>
        <taxon>Anophelinae</taxon>
        <taxon>Anopheles</taxon>
    </lineage>
</organism>
<dbReference type="EMBL" id="AXCP01007562">
    <property type="status" value="NOT_ANNOTATED_CDS"/>
    <property type="molecule type" value="Genomic_DNA"/>
</dbReference>
<evidence type="ECO:0000313" key="1">
    <source>
        <dbReference type="EnsemblMetazoa" id="AATE013719-PA.1"/>
    </source>
</evidence>
<dbReference type="STRING" id="41427.A0A182J949"/>
<dbReference type="EnsemblMetazoa" id="AATE013719-RA">
    <property type="protein sequence ID" value="AATE013719-PA.1"/>
    <property type="gene ID" value="AATE013719"/>
</dbReference>
<accession>A0A182J949</accession>
<proteinExistence type="predicted"/>
<dbReference type="PANTHER" id="PTHR33053">
    <property type="entry name" value="PROTEIN, PUTATIVE-RELATED"/>
    <property type="match status" value="1"/>
</dbReference>
<name>A0A182J949_ANOAO</name>
<dbReference type="AlphaFoldDB" id="A0A182J949"/>